<organism evidence="2">
    <name type="scientific">Acinetobacter baumannii</name>
    <dbReference type="NCBI Taxonomy" id="470"/>
    <lineage>
        <taxon>Bacteria</taxon>
        <taxon>Pseudomonadati</taxon>
        <taxon>Pseudomonadota</taxon>
        <taxon>Gammaproteobacteria</taxon>
        <taxon>Moraxellales</taxon>
        <taxon>Moraxellaceae</taxon>
        <taxon>Acinetobacter</taxon>
        <taxon>Acinetobacter calcoaceticus/baumannii complex</taxon>
    </lineage>
</organism>
<evidence type="ECO:0000313" key="2">
    <source>
        <dbReference type="EMBL" id="MDR8262939.1"/>
    </source>
</evidence>
<feature type="compositionally biased region" description="Basic and acidic residues" evidence="1">
    <location>
        <begin position="50"/>
        <end position="74"/>
    </location>
</feature>
<accession>A0ABD5DCN1</accession>
<dbReference type="EMBL" id="VMBB01000220">
    <property type="protein sequence ID" value="MDR8262939.1"/>
    <property type="molecule type" value="Genomic_DNA"/>
</dbReference>
<protein>
    <submittedName>
        <fullName evidence="2">DNA-binding protein</fullName>
    </submittedName>
</protein>
<comment type="caution">
    <text evidence="2">The sequence shown here is derived from an EMBL/GenBank/DDBJ whole genome shotgun (WGS) entry which is preliminary data.</text>
</comment>
<proteinExistence type="predicted"/>
<dbReference type="AlphaFoldDB" id="A0ABD5DCN1"/>
<dbReference type="GO" id="GO:0003677">
    <property type="term" value="F:DNA binding"/>
    <property type="evidence" value="ECO:0007669"/>
    <property type="project" value="UniProtKB-KW"/>
</dbReference>
<keyword evidence="2" id="KW-0238">DNA-binding</keyword>
<name>A0ABD5DCN1_ACIBA</name>
<feature type="non-terminal residue" evidence="2">
    <location>
        <position position="103"/>
    </location>
</feature>
<sequence>MKVTEPGLNTLIDNLNTLICEDSLLTRQERETLVRAVAAIGAMKARVSMKKGEAPTVARREKREKKDRQPDPRFPRAGHPWQEDEKTLLSDALEPVPDEEIGT</sequence>
<reference evidence="2" key="1">
    <citation type="submission" date="2019-07" db="EMBL/GenBank/DDBJ databases">
        <title>Biological characteristics of mucoid Acinetobacter baumannii from a general hospital in China.</title>
        <authorList>
            <person name="Hua X."/>
            <person name="Yu Y."/>
        </authorList>
    </citation>
    <scope>NUCLEOTIDE SEQUENCE [LARGE SCALE GENOMIC DNA]</scope>
    <source>
        <strain evidence="2">N41</strain>
    </source>
</reference>
<feature type="region of interest" description="Disordered" evidence="1">
    <location>
        <begin position="46"/>
        <end position="103"/>
    </location>
</feature>
<gene>
    <name evidence="2" type="ORF">FPK87_21175</name>
</gene>
<evidence type="ECO:0000256" key="1">
    <source>
        <dbReference type="SAM" id="MobiDB-lite"/>
    </source>
</evidence>